<reference evidence="1 2" key="1">
    <citation type="submission" date="2019-04" db="EMBL/GenBank/DDBJ databases">
        <title>Friends and foes A comparative genomics study of 23 Aspergillus species from section Flavi.</title>
        <authorList>
            <consortium name="DOE Joint Genome Institute"/>
            <person name="Kjaerbolling I."/>
            <person name="Vesth T."/>
            <person name="Frisvad J.C."/>
            <person name="Nybo J.L."/>
            <person name="Theobald S."/>
            <person name="Kildgaard S."/>
            <person name="Isbrandt T."/>
            <person name="Kuo A."/>
            <person name="Sato A."/>
            <person name="Lyhne E.K."/>
            <person name="Kogle M.E."/>
            <person name="Wiebenga A."/>
            <person name="Kun R.S."/>
            <person name="Lubbers R.J."/>
            <person name="Makela M.R."/>
            <person name="Barry K."/>
            <person name="Chovatia M."/>
            <person name="Clum A."/>
            <person name="Daum C."/>
            <person name="Haridas S."/>
            <person name="He G."/>
            <person name="LaButti K."/>
            <person name="Lipzen A."/>
            <person name="Mondo S."/>
            <person name="Riley R."/>
            <person name="Salamov A."/>
            <person name="Simmons B.A."/>
            <person name="Magnuson J.K."/>
            <person name="Henrissat B."/>
            <person name="Mortensen U.H."/>
            <person name="Larsen T.O."/>
            <person name="Devries R.P."/>
            <person name="Grigoriev I.V."/>
            <person name="Machida M."/>
            <person name="Baker S.E."/>
            <person name="Andersen M.R."/>
        </authorList>
    </citation>
    <scope>NUCLEOTIDE SEQUENCE [LARGE SCALE GENOMIC DNA]</scope>
    <source>
        <strain evidence="1 2">CBS 151.66</strain>
    </source>
</reference>
<dbReference type="EMBL" id="ML732328">
    <property type="protein sequence ID" value="KAB8069738.1"/>
    <property type="molecule type" value="Genomic_DNA"/>
</dbReference>
<evidence type="ECO:0000313" key="1">
    <source>
        <dbReference type="EMBL" id="KAB8069738.1"/>
    </source>
</evidence>
<dbReference type="AlphaFoldDB" id="A0A5N5WMF5"/>
<accession>A0A5N5WMF5</accession>
<organism evidence="1 2">
    <name type="scientific">Aspergillus leporis</name>
    <dbReference type="NCBI Taxonomy" id="41062"/>
    <lineage>
        <taxon>Eukaryota</taxon>
        <taxon>Fungi</taxon>
        <taxon>Dikarya</taxon>
        <taxon>Ascomycota</taxon>
        <taxon>Pezizomycotina</taxon>
        <taxon>Eurotiomycetes</taxon>
        <taxon>Eurotiomycetidae</taxon>
        <taxon>Eurotiales</taxon>
        <taxon>Aspergillaceae</taxon>
        <taxon>Aspergillus</taxon>
        <taxon>Aspergillus subgen. Circumdati</taxon>
    </lineage>
</organism>
<evidence type="ECO:0000313" key="2">
    <source>
        <dbReference type="Proteomes" id="UP000326565"/>
    </source>
</evidence>
<protein>
    <submittedName>
        <fullName evidence="1">Uncharacterized protein</fullName>
    </submittedName>
</protein>
<gene>
    <name evidence="1" type="ORF">BDV29DRAFT_182232</name>
</gene>
<keyword evidence="2" id="KW-1185">Reference proteome</keyword>
<sequence length="61" mass="6574">MPTCYPGLSSFIVIVPFVCGGQAIELIMVSLSGPDFVVFRSPKASYPPHVPKMTSEVVQAF</sequence>
<dbReference type="Proteomes" id="UP000326565">
    <property type="component" value="Unassembled WGS sequence"/>
</dbReference>
<proteinExistence type="predicted"/>
<name>A0A5N5WMF5_9EURO</name>